<keyword evidence="8" id="KW-0274">FAD</keyword>
<evidence type="ECO:0000256" key="8">
    <source>
        <dbReference type="ARBA" id="ARBA00022827"/>
    </source>
</evidence>
<evidence type="ECO:0000256" key="5">
    <source>
        <dbReference type="ARBA" id="ARBA00022679"/>
    </source>
</evidence>
<dbReference type="OrthoDB" id="414641at2759"/>
<evidence type="ECO:0000256" key="7">
    <source>
        <dbReference type="ARBA" id="ARBA00022741"/>
    </source>
</evidence>
<comment type="pathway">
    <text evidence="1">Cofactor biosynthesis; FAD biosynthesis; FAD from FMN: step 1/1.</text>
</comment>
<keyword evidence="13" id="KW-1185">Reference proteome</keyword>
<dbReference type="Pfam" id="PF06574">
    <property type="entry name" value="FAD_syn"/>
    <property type="match status" value="1"/>
</dbReference>
<name>A0A835Y344_9CHLO</name>
<dbReference type="Proteomes" id="UP000612055">
    <property type="component" value="Unassembled WGS sequence"/>
</dbReference>
<feature type="region of interest" description="Disordered" evidence="10">
    <location>
        <begin position="24"/>
        <end position="102"/>
    </location>
</feature>
<keyword evidence="4" id="KW-0288">FMN</keyword>
<dbReference type="GO" id="GO:0005524">
    <property type="term" value="F:ATP binding"/>
    <property type="evidence" value="ECO:0007669"/>
    <property type="project" value="UniProtKB-KW"/>
</dbReference>
<keyword evidence="3" id="KW-0285">Flavoprotein</keyword>
<evidence type="ECO:0000256" key="9">
    <source>
        <dbReference type="ARBA" id="ARBA00022840"/>
    </source>
</evidence>
<evidence type="ECO:0000259" key="11">
    <source>
        <dbReference type="Pfam" id="PF06574"/>
    </source>
</evidence>
<keyword evidence="7" id="KW-0547">Nucleotide-binding</keyword>
<sequence>MHTGRCAAFGAARRLPVAPHCPAANAAGPRRVAPSSRASVGCLRSTAQHEAPRAQASSARSGVELGAPSTGAGRAPCCGPSSSASTATPLVEDTTPDNWRTPLRRPGSVVALGKFDALHRGHRALALAAARMAAEIAQDAGAAAAGASGASGSAGSSADGNGSGAGPSSSGAEGPGGAAGCGEAVLLSFSGMGAVLGWPVRLPLTAPQDRGRVLAGWSAAAAELPSARALCSASASGSGSAPAYPGMRLRTLPFSLIRGMSPEAFVALLAADLGAAGVVAGRNYRFGFKAAGDAEALVALGRRYGLRVAIVDLLAWPDEPPGAELPAAPTPAPEASPSSSSSSSPSSSPLASGDALSDVAFCVSYSGPGGSMDGGPLGSVDFDAPEAAPPPAPSRLSERFSGVVSTDLEGEDPAARVSSSRIRGLLECGQVESVEQLLGRKYRLVADLQGASLREGQGGRRLLVPSACFQNQAPAAGKYRTLTRLIQAGPPGAEIPPYEAQDGAGAACVDIELTNEGLELDLGDLGLSGEQAVGAGALLMLDFGACG</sequence>
<dbReference type="GO" id="GO:0003919">
    <property type="term" value="F:FMN adenylyltransferase activity"/>
    <property type="evidence" value="ECO:0007669"/>
    <property type="project" value="UniProtKB-EC"/>
</dbReference>
<dbReference type="EMBL" id="JAEHOE010000039">
    <property type="protein sequence ID" value="KAG2493236.1"/>
    <property type="molecule type" value="Genomic_DNA"/>
</dbReference>
<feature type="region of interest" description="Disordered" evidence="10">
    <location>
        <begin position="146"/>
        <end position="176"/>
    </location>
</feature>
<evidence type="ECO:0000256" key="1">
    <source>
        <dbReference type="ARBA" id="ARBA00004726"/>
    </source>
</evidence>
<evidence type="ECO:0000256" key="2">
    <source>
        <dbReference type="ARBA" id="ARBA00012393"/>
    </source>
</evidence>
<gene>
    <name evidence="12" type="ORF">HYH03_008652</name>
</gene>
<organism evidence="12 13">
    <name type="scientific">Edaphochlamys debaryana</name>
    <dbReference type="NCBI Taxonomy" id="47281"/>
    <lineage>
        <taxon>Eukaryota</taxon>
        <taxon>Viridiplantae</taxon>
        <taxon>Chlorophyta</taxon>
        <taxon>core chlorophytes</taxon>
        <taxon>Chlorophyceae</taxon>
        <taxon>CS clade</taxon>
        <taxon>Chlamydomonadales</taxon>
        <taxon>Chlamydomonadales incertae sedis</taxon>
        <taxon>Edaphochlamys</taxon>
    </lineage>
</organism>
<evidence type="ECO:0000256" key="10">
    <source>
        <dbReference type="SAM" id="MobiDB-lite"/>
    </source>
</evidence>
<dbReference type="UniPathway" id="UPA00277">
    <property type="reaction ID" value="UER00407"/>
</dbReference>
<dbReference type="EC" id="2.7.7.2" evidence="2"/>
<evidence type="ECO:0000313" key="13">
    <source>
        <dbReference type="Proteomes" id="UP000612055"/>
    </source>
</evidence>
<keyword evidence="6" id="KW-0548">Nucleotidyltransferase</keyword>
<reference evidence="12" key="1">
    <citation type="journal article" date="2020" name="bioRxiv">
        <title>Comparative genomics of Chlamydomonas.</title>
        <authorList>
            <person name="Craig R.J."/>
            <person name="Hasan A.R."/>
            <person name="Ness R.W."/>
            <person name="Keightley P.D."/>
        </authorList>
    </citation>
    <scope>NUCLEOTIDE SEQUENCE</scope>
    <source>
        <strain evidence="12">CCAP 11/70</strain>
    </source>
</reference>
<dbReference type="InterPro" id="IPR015864">
    <property type="entry name" value="FAD_synthase"/>
</dbReference>
<evidence type="ECO:0000256" key="6">
    <source>
        <dbReference type="ARBA" id="ARBA00022695"/>
    </source>
</evidence>
<dbReference type="SUPFAM" id="SSF52374">
    <property type="entry name" value="Nucleotidylyl transferase"/>
    <property type="match status" value="1"/>
</dbReference>
<evidence type="ECO:0000256" key="4">
    <source>
        <dbReference type="ARBA" id="ARBA00022643"/>
    </source>
</evidence>
<keyword evidence="5" id="KW-0808">Transferase</keyword>
<proteinExistence type="predicted"/>
<feature type="compositionally biased region" description="Low complexity" evidence="10">
    <location>
        <begin position="335"/>
        <end position="351"/>
    </location>
</feature>
<dbReference type="GO" id="GO:0009231">
    <property type="term" value="P:riboflavin biosynthetic process"/>
    <property type="evidence" value="ECO:0007669"/>
    <property type="project" value="InterPro"/>
</dbReference>
<comment type="caution">
    <text evidence="12">The sequence shown here is derived from an EMBL/GenBank/DDBJ whole genome shotgun (WGS) entry which is preliminary data.</text>
</comment>
<dbReference type="Gene3D" id="3.40.50.620">
    <property type="entry name" value="HUPs"/>
    <property type="match status" value="1"/>
</dbReference>
<dbReference type="InterPro" id="IPR014729">
    <property type="entry name" value="Rossmann-like_a/b/a_fold"/>
</dbReference>
<keyword evidence="9" id="KW-0067">ATP-binding</keyword>
<dbReference type="AlphaFoldDB" id="A0A835Y344"/>
<evidence type="ECO:0000256" key="3">
    <source>
        <dbReference type="ARBA" id="ARBA00022630"/>
    </source>
</evidence>
<dbReference type="GO" id="GO:0006747">
    <property type="term" value="P:FAD biosynthetic process"/>
    <property type="evidence" value="ECO:0007669"/>
    <property type="project" value="UniProtKB-UniPathway"/>
</dbReference>
<feature type="region of interest" description="Disordered" evidence="10">
    <location>
        <begin position="322"/>
        <end position="351"/>
    </location>
</feature>
<feature type="region of interest" description="Disordered" evidence="10">
    <location>
        <begin position="374"/>
        <end position="398"/>
    </location>
</feature>
<feature type="domain" description="FAD synthetase" evidence="11">
    <location>
        <begin position="258"/>
        <end position="314"/>
    </location>
</feature>
<accession>A0A835Y344</accession>
<protein>
    <recommendedName>
        <fullName evidence="2">FAD synthase</fullName>
        <ecNumber evidence="2">2.7.7.2</ecNumber>
    </recommendedName>
</protein>
<evidence type="ECO:0000313" key="12">
    <source>
        <dbReference type="EMBL" id="KAG2493236.1"/>
    </source>
</evidence>
<feature type="compositionally biased region" description="Low complexity" evidence="10">
    <location>
        <begin position="146"/>
        <end position="172"/>
    </location>
</feature>